<keyword evidence="1" id="KW-0808">Transferase</keyword>
<keyword evidence="3" id="KW-0418">Kinase</keyword>
<dbReference type="GO" id="GO:0003723">
    <property type="term" value="F:RNA binding"/>
    <property type="evidence" value="ECO:0007669"/>
    <property type="project" value="UniProtKB-UniRule"/>
</dbReference>
<dbReference type="PANTHER" id="PTHR11042">
    <property type="entry name" value="EUKARYOTIC TRANSLATION INITIATION FACTOR 2-ALPHA KINASE EIF2-ALPHA KINASE -RELATED"/>
    <property type="match status" value="1"/>
</dbReference>
<dbReference type="GO" id="GO:0005634">
    <property type="term" value="C:nucleus"/>
    <property type="evidence" value="ECO:0007669"/>
    <property type="project" value="TreeGrafter"/>
</dbReference>
<name>A0A3B4HAQ5_9CICH</name>
<dbReference type="GO" id="GO:0004694">
    <property type="term" value="F:eukaryotic translation initiation factor 2alpha kinase activity"/>
    <property type="evidence" value="ECO:0007669"/>
    <property type="project" value="TreeGrafter"/>
</dbReference>
<dbReference type="GO" id="GO:0005737">
    <property type="term" value="C:cytoplasm"/>
    <property type="evidence" value="ECO:0007669"/>
    <property type="project" value="TreeGrafter"/>
</dbReference>
<evidence type="ECO:0000259" key="8">
    <source>
        <dbReference type="PROSITE" id="PS50137"/>
    </source>
</evidence>
<keyword evidence="5" id="KW-0694">RNA-binding</keyword>
<dbReference type="PANTHER" id="PTHR11042:SF166">
    <property type="entry name" value="EUKARYOTIC TRANSLATION INITIATION FACTOR 2-ALPHA KINASE 3"/>
    <property type="match status" value="1"/>
</dbReference>
<dbReference type="Gene3D" id="3.30.200.20">
    <property type="entry name" value="Phosphorylase Kinase, domain 1"/>
    <property type="match status" value="1"/>
</dbReference>
<evidence type="ECO:0000256" key="1">
    <source>
        <dbReference type="ARBA" id="ARBA00022679"/>
    </source>
</evidence>
<evidence type="ECO:0000256" key="4">
    <source>
        <dbReference type="ARBA" id="ARBA00022840"/>
    </source>
</evidence>
<keyword evidence="2" id="KW-0547">Nucleotide-binding</keyword>
<protein>
    <recommendedName>
        <fullName evidence="10">Protein kinase domain-containing protein</fullName>
    </recommendedName>
</protein>
<dbReference type="GO" id="GO:0005524">
    <property type="term" value="F:ATP binding"/>
    <property type="evidence" value="ECO:0007669"/>
    <property type="project" value="UniProtKB-KW"/>
</dbReference>
<dbReference type="SUPFAM" id="SSF54768">
    <property type="entry name" value="dsRNA-binding domain-like"/>
    <property type="match status" value="1"/>
</dbReference>
<evidence type="ECO:0000256" key="6">
    <source>
        <dbReference type="SAM" id="MobiDB-lite"/>
    </source>
</evidence>
<feature type="domain" description="DRBM" evidence="8">
    <location>
        <begin position="1"/>
        <end position="51"/>
    </location>
</feature>
<dbReference type="InterPro" id="IPR000719">
    <property type="entry name" value="Prot_kinase_dom"/>
</dbReference>
<proteinExistence type="predicted"/>
<evidence type="ECO:0000256" key="3">
    <source>
        <dbReference type="ARBA" id="ARBA00022777"/>
    </source>
</evidence>
<dbReference type="PROSITE" id="PS50011">
    <property type="entry name" value="PROTEIN_KINASE_DOM"/>
    <property type="match status" value="1"/>
</dbReference>
<dbReference type="InterPro" id="IPR050339">
    <property type="entry name" value="CC_SR_Kinase"/>
</dbReference>
<accession>A0A3B4HAQ5</accession>
<dbReference type="GeneTree" id="ENSGT00940000163863"/>
<dbReference type="Gene3D" id="3.30.160.20">
    <property type="match status" value="1"/>
</dbReference>
<reference evidence="9" key="1">
    <citation type="submission" date="2023-09" db="UniProtKB">
        <authorList>
            <consortium name="Ensembl"/>
        </authorList>
    </citation>
    <scope>IDENTIFICATION</scope>
</reference>
<dbReference type="STRING" id="303518.ENSPNYP00000031659"/>
<dbReference type="Pfam" id="PF00035">
    <property type="entry name" value="dsrm"/>
    <property type="match status" value="1"/>
</dbReference>
<feature type="domain" description="Protein kinase" evidence="7">
    <location>
        <begin position="154"/>
        <end position="429"/>
    </location>
</feature>
<dbReference type="SUPFAM" id="SSF56112">
    <property type="entry name" value="Protein kinase-like (PK-like)"/>
    <property type="match status" value="1"/>
</dbReference>
<dbReference type="InterPro" id="IPR014720">
    <property type="entry name" value="dsRBD_dom"/>
</dbReference>
<keyword evidence="4" id="KW-0067">ATP-binding</keyword>
<sequence>MDTVNYVDPDHDNVFNPSPVTDGKAYPSGEGKTKKEAKQNAAKNALESLSKLGHQDSRNNAAEASVQMVLSFTETDFKGLVNHYSQKTKRSFVEVSATGWMLSTMTAMKTIQGKHQPSQGMKILLTDVQLHGRHHFSPSCLNNIVFACRFLSEFNSIEHLDKGGFGCVYRAKNILLDQYRAVKIVHSTEKALQEVTALSELHHRNIVRYYSCWREDHKYEDHMSTSTGSCYQSNLPPQYLYIEMELCDSKTLKKWIEEKNENTPPDSKRRQRSLIIAQEIVSGVEYIHSKGLIHRDLKPEHIMFGKDKEVKIMDFGLVTTKFSSNDENLMQRTKGTGTKSYMAPEQSRTNYDQKVDMFALGLIFFELLWKLSTGMERAKVSQFHKHRLQQSPVLFKTFVPPQIINSLLSEKPEDRPDASAVKAELEEWTQIFSTQKASRQENQTV</sequence>
<dbReference type="Gene3D" id="1.10.510.10">
    <property type="entry name" value="Transferase(Phosphotransferase) domain 1"/>
    <property type="match status" value="1"/>
</dbReference>
<organism evidence="9">
    <name type="scientific">Pundamilia nyererei</name>
    <dbReference type="NCBI Taxonomy" id="303518"/>
    <lineage>
        <taxon>Eukaryota</taxon>
        <taxon>Metazoa</taxon>
        <taxon>Chordata</taxon>
        <taxon>Craniata</taxon>
        <taxon>Vertebrata</taxon>
        <taxon>Euteleostomi</taxon>
        <taxon>Actinopterygii</taxon>
        <taxon>Neopterygii</taxon>
        <taxon>Teleostei</taxon>
        <taxon>Neoteleostei</taxon>
        <taxon>Acanthomorphata</taxon>
        <taxon>Ovalentaria</taxon>
        <taxon>Cichlomorphae</taxon>
        <taxon>Cichliformes</taxon>
        <taxon>Cichlidae</taxon>
        <taxon>African cichlids</taxon>
        <taxon>Pseudocrenilabrinae</taxon>
        <taxon>Haplochromini</taxon>
        <taxon>Pundamilia</taxon>
    </lineage>
</organism>
<evidence type="ECO:0000259" key="7">
    <source>
        <dbReference type="PROSITE" id="PS50011"/>
    </source>
</evidence>
<dbReference type="AlphaFoldDB" id="A0A3B4HAQ5"/>
<dbReference type="PROSITE" id="PS50137">
    <property type="entry name" value="DS_RBD"/>
    <property type="match status" value="1"/>
</dbReference>
<dbReference type="Pfam" id="PF00069">
    <property type="entry name" value="Pkinase"/>
    <property type="match status" value="1"/>
</dbReference>
<evidence type="ECO:0000256" key="5">
    <source>
        <dbReference type="PROSITE-ProRule" id="PRU00266"/>
    </source>
</evidence>
<evidence type="ECO:0008006" key="10">
    <source>
        <dbReference type="Google" id="ProtNLM"/>
    </source>
</evidence>
<dbReference type="InterPro" id="IPR011009">
    <property type="entry name" value="Kinase-like_dom_sf"/>
</dbReference>
<feature type="region of interest" description="Disordered" evidence="6">
    <location>
        <begin position="1"/>
        <end position="38"/>
    </location>
</feature>
<evidence type="ECO:0000256" key="2">
    <source>
        <dbReference type="ARBA" id="ARBA00022741"/>
    </source>
</evidence>
<evidence type="ECO:0000313" key="9">
    <source>
        <dbReference type="Ensembl" id="ENSPNYP00000031659.1"/>
    </source>
</evidence>
<dbReference type="Ensembl" id="ENSPNYT00000032418.1">
    <property type="protein sequence ID" value="ENSPNYP00000031659.1"/>
    <property type="gene ID" value="ENSPNYG00000023883.1"/>
</dbReference>